<evidence type="ECO:0000313" key="3">
    <source>
        <dbReference type="Proteomes" id="UP000823914"/>
    </source>
</evidence>
<evidence type="ECO:0000313" key="2">
    <source>
        <dbReference type="EMBL" id="MBU3849867.1"/>
    </source>
</evidence>
<reference evidence="2" key="2">
    <citation type="submission" date="2021-04" db="EMBL/GenBank/DDBJ databases">
        <authorList>
            <person name="Gilroy R."/>
        </authorList>
    </citation>
    <scope>NUCLEOTIDE SEQUENCE</scope>
    <source>
        <strain evidence="2">Gambia15-2214</strain>
    </source>
</reference>
<gene>
    <name evidence="2" type="ORF">IAA16_04810</name>
</gene>
<reference evidence="2" key="1">
    <citation type="journal article" date="2021" name="PeerJ">
        <title>Extensive microbial diversity within the chicken gut microbiome revealed by metagenomics and culture.</title>
        <authorList>
            <person name="Gilroy R."/>
            <person name="Ravi A."/>
            <person name="Getino M."/>
            <person name="Pursley I."/>
            <person name="Horton D.L."/>
            <person name="Alikhan N.F."/>
            <person name="Baker D."/>
            <person name="Gharbi K."/>
            <person name="Hall N."/>
            <person name="Watson M."/>
            <person name="Adriaenssens E.M."/>
            <person name="Foster-Nyarko E."/>
            <person name="Jarju S."/>
            <person name="Secka A."/>
            <person name="Antonio M."/>
            <person name="Oren A."/>
            <person name="Chaudhuri R.R."/>
            <person name="La Ragione R."/>
            <person name="Hildebrand F."/>
            <person name="Pallen M.J."/>
        </authorList>
    </citation>
    <scope>NUCLEOTIDE SEQUENCE</scope>
    <source>
        <strain evidence="2">Gambia15-2214</strain>
    </source>
</reference>
<comment type="caution">
    <text evidence="2">The sequence shown here is derived from an EMBL/GenBank/DDBJ whole genome shotgun (WGS) entry which is preliminary data.</text>
</comment>
<feature type="signal peptide" evidence="1">
    <location>
        <begin position="1"/>
        <end position="20"/>
    </location>
</feature>
<evidence type="ECO:0000256" key="1">
    <source>
        <dbReference type="SAM" id="SignalP"/>
    </source>
</evidence>
<dbReference type="AlphaFoldDB" id="A0A9E2L347"/>
<evidence type="ECO:0008006" key="4">
    <source>
        <dbReference type="Google" id="ProtNLM"/>
    </source>
</evidence>
<dbReference type="Proteomes" id="UP000823914">
    <property type="component" value="Unassembled WGS sequence"/>
</dbReference>
<keyword evidence="1" id="KW-0732">Signal</keyword>
<accession>A0A9E2L347</accession>
<sequence length="196" mass="21995">MKSIYAGLFLIVACCFSVFATTLDSSDWFGFGGSLGTGGVWSSGSLVENPEALKNIKGFYRVILETDACVELRFQKNIVLAGGLYSLFDFKFKNGEHAHSIDYGFYGGLRIYPELKGFRFGVDYLIGRRNDFIDMVSIGKLQPATQWGNGFRFLLEYDFFYNNKGVSPVVGAAWRHVPRGGFSDNALSVYLKFLYR</sequence>
<protein>
    <recommendedName>
        <fullName evidence="4">Outer membrane protein beta-barrel domain-containing protein</fullName>
    </recommendedName>
</protein>
<proteinExistence type="predicted"/>
<name>A0A9E2L347_9SPIR</name>
<dbReference type="EMBL" id="JAHLFV010000115">
    <property type="protein sequence ID" value="MBU3849867.1"/>
    <property type="molecule type" value="Genomic_DNA"/>
</dbReference>
<feature type="chain" id="PRO_5039404169" description="Outer membrane protein beta-barrel domain-containing protein" evidence="1">
    <location>
        <begin position="21"/>
        <end position="196"/>
    </location>
</feature>
<organism evidence="2 3">
    <name type="scientific">Candidatus Treponema excrementipullorum</name>
    <dbReference type="NCBI Taxonomy" id="2838768"/>
    <lineage>
        <taxon>Bacteria</taxon>
        <taxon>Pseudomonadati</taxon>
        <taxon>Spirochaetota</taxon>
        <taxon>Spirochaetia</taxon>
        <taxon>Spirochaetales</taxon>
        <taxon>Treponemataceae</taxon>
        <taxon>Treponema</taxon>
    </lineage>
</organism>